<dbReference type="EMBL" id="BAABCT010000017">
    <property type="protein sequence ID" value="GAA4081376.1"/>
    <property type="molecule type" value="Genomic_DNA"/>
</dbReference>
<keyword evidence="2" id="KW-1185">Reference proteome</keyword>
<evidence type="ECO:0000313" key="1">
    <source>
        <dbReference type="EMBL" id="GAA4081376.1"/>
    </source>
</evidence>
<evidence type="ECO:0000313" key="2">
    <source>
        <dbReference type="Proteomes" id="UP001500367"/>
    </source>
</evidence>
<gene>
    <name evidence="1" type="ORF">GCM10022389_29330</name>
</gene>
<reference evidence="2" key="1">
    <citation type="journal article" date="2019" name="Int. J. Syst. Evol. Microbiol.">
        <title>The Global Catalogue of Microorganisms (GCM) 10K type strain sequencing project: providing services to taxonomists for standard genome sequencing and annotation.</title>
        <authorList>
            <consortium name="The Broad Institute Genomics Platform"/>
            <consortium name="The Broad Institute Genome Sequencing Center for Infectious Disease"/>
            <person name="Wu L."/>
            <person name="Ma J."/>
        </authorList>
    </citation>
    <scope>NUCLEOTIDE SEQUENCE [LARGE SCALE GENOMIC DNA]</scope>
    <source>
        <strain evidence="2">JCM 17069</strain>
    </source>
</reference>
<sequence length="115" mass="13740">MKILIYDSSKGFSRFLKNNLPKKHELVICTNNQYLTQYYDEYFDCAFINFNDVADLKNLFVIFHKIKKIFVSTNLQDIKQNILLSDSIYLMELDENNSSLLNKINFHLEIIEKYQ</sequence>
<dbReference type="Proteomes" id="UP001500367">
    <property type="component" value="Unassembled WGS sequence"/>
</dbReference>
<name>A0ABP7W557_9FLAO</name>
<dbReference type="RefSeq" id="WP_344817418.1">
    <property type="nucleotide sequence ID" value="NZ_BAABCT010000017.1"/>
</dbReference>
<comment type="caution">
    <text evidence="1">The sequence shown here is derived from an EMBL/GenBank/DDBJ whole genome shotgun (WGS) entry which is preliminary data.</text>
</comment>
<proteinExistence type="predicted"/>
<protein>
    <submittedName>
        <fullName evidence="1">Uncharacterized protein</fullName>
    </submittedName>
</protein>
<accession>A0ABP7W557</accession>
<organism evidence="1 2">
    <name type="scientific">Flavobacterium cheonanense</name>
    <dbReference type="NCBI Taxonomy" id="706183"/>
    <lineage>
        <taxon>Bacteria</taxon>
        <taxon>Pseudomonadati</taxon>
        <taxon>Bacteroidota</taxon>
        <taxon>Flavobacteriia</taxon>
        <taxon>Flavobacteriales</taxon>
        <taxon>Flavobacteriaceae</taxon>
        <taxon>Flavobacterium</taxon>
    </lineage>
</organism>